<dbReference type="EnsemblMetazoa" id="XM_014384052.2">
    <property type="protein sequence ID" value="XP_014239538.1"/>
    <property type="gene ID" value="LOC106660973"/>
</dbReference>
<evidence type="ECO:0000256" key="7">
    <source>
        <dbReference type="ARBA" id="ARBA00022842"/>
    </source>
</evidence>
<keyword evidence="6" id="KW-0067">ATP-binding</keyword>
<dbReference type="GO" id="GO:0006183">
    <property type="term" value="P:GTP biosynthetic process"/>
    <property type="evidence" value="ECO:0007669"/>
    <property type="project" value="InterPro"/>
</dbReference>
<evidence type="ECO:0000256" key="2">
    <source>
        <dbReference type="ARBA" id="ARBA00022679"/>
    </source>
</evidence>
<dbReference type="SMART" id="SM00562">
    <property type="entry name" value="NDK"/>
    <property type="match status" value="1"/>
</dbReference>
<keyword evidence="4" id="KW-0547">Nucleotide-binding</keyword>
<sequence length="188" mass="21926">MKFFPPHTLELTLALIKPHAAQIPPVVQKIKESLITNGYFILRWRRDIITLDIAEKMYSVHKTKPFYIRLVSMMTSGPAESFVLARENAIKHWRTMMGPTRVLESQYTHPYSLRSLYGTSNTRNATHGADSLESMKNEVSIFFPDFDVDAWYEDEEVYFRNGYSKFDEDLQIHVKEDIAFPDIIKNCN</sequence>
<dbReference type="SUPFAM" id="SSF54919">
    <property type="entry name" value="Nucleoside diphosphate kinase, NDK"/>
    <property type="match status" value="1"/>
</dbReference>
<dbReference type="InterPro" id="IPR001564">
    <property type="entry name" value="Nucleoside_diP_kinase"/>
</dbReference>
<dbReference type="PROSITE" id="PS51374">
    <property type="entry name" value="NDPK_LIKE"/>
    <property type="match status" value="1"/>
</dbReference>
<dbReference type="GO" id="GO:0006241">
    <property type="term" value="P:CTP biosynthetic process"/>
    <property type="evidence" value="ECO:0007669"/>
    <property type="project" value="InterPro"/>
</dbReference>
<feature type="binding site" evidence="8">
    <location>
        <position position="94"/>
    </location>
    <ligand>
        <name>ATP</name>
        <dbReference type="ChEBI" id="CHEBI:30616"/>
    </ligand>
</feature>
<evidence type="ECO:0000256" key="3">
    <source>
        <dbReference type="ARBA" id="ARBA00022723"/>
    </source>
</evidence>
<dbReference type="Pfam" id="PF00334">
    <property type="entry name" value="NDK"/>
    <property type="match status" value="1"/>
</dbReference>
<dbReference type="PANTHER" id="PTHR46956">
    <property type="entry name" value="NUCLEOSIDE DIPHOSPHATE KINASE 6"/>
    <property type="match status" value="1"/>
</dbReference>
<dbReference type="Gene3D" id="3.30.70.141">
    <property type="entry name" value="Nucleoside diphosphate kinase-like domain"/>
    <property type="match status" value="1"/>
</dbReference>
<feature type="active site" description="Pros-phosphohistidine intermediate" evidence="8">
    <location>
        <position position="127"/>
    </location>
</feature>
<dbReference type="InterPro" id="IPR036850">
    <property type="entry name" value="NDK-like_dom_sf"/>
</dbReference>
<reference evidence="11" key="1">
    <citation type="submission" date="2022-01" db="UniProtKB">
        <authorList>
            <consortium name="EnsemblMetazoa"/>
        </authorList>
    </citation>
    <scope>IDENTIFICATION</scope>
</reference>
<accession>A0A8I6R651</accession>
<dbReference type="AlphaFoldDB" id="A0A8I6R651"/>
<feature type="domain" description="Nucleoside diphosphate kinase-like" evidence="10">
    <location>
        <begin position="9"/>
        <end position="150"/>
    </location>
</feature>
<gene>
    <name evidence="11" type="primary">106660973</name>
</gene>
<feature type="binding site" evidence="8">
    <location>
        <position position="114"/>
    </location>
    <ligand>
        <name>ATP</name>
        <dbReference type="ChEBI" id="CHEBI:30616"/>
    </ligand>
</feature>
<evidence type="ECO:0000256" key="9">
    <source>
        <dbReference type="RuleBase" id="RU004011"/>
    </source>
</evidence>
<feature type="binding site" evidence="8">
    <location>
        <position position="66"/>
    </location>
    <ligand>
        <name>ATP</name>
        <dbReference type="ChEBI" id="CHEBI:30616"/>
    </ligand>
</feature>
<feature type="binding site" evidence="8">
    <location>
        <position position="100"/>
    </location>
    <ligand>
        <name>ATP</name>
        <dbReference type="ChEBI" id="CHEBI:30616"/>
    </ligand>
</feature>
<evidence type="ECO:0000256" key="5">
    <source>
        <dbReference type="ARBA" id="ARBA00022777"/>
    </source>
</evidence>
<dbReference type="KEGG" id="clec:106660973"/>
<evidence type="ECO:0000256" key="1">
    <source>
        <dbReference type="ARBA" id="ARBA00001946"/>
    </source>
</evidence>
<dbReference type="InterPro" id="IPR034907">
    <property type="entry name" value="NDK-like_dom"/>
</dbReference>
<dbReference type="GO" id="GO:0046872">
    <property type="term" value="F:metal ion binding"/>
    <property type="evidence" value="ECO:0007669"/>
    <property type="project" value="UniProtKB-KW"/>
</dbReference>
<name>A0A8I6R651_CIMLE</name>
<keyword evidence="12" id="KW-1185">Reference proteome</keyword>
<evidence type="ECO:0000313" key="12">
    <source>
        <dbReference type="Proteomes" id="UP000494040"/>
    </source>
</evidence>
<organism evidence="11 12">
    <name type="scientific">Cimex lectularius</name>
    <name type="common">Bed bug</name>
    <name type="synonym">Acanthia lectularia</name>
    <dbReference type="NCBI Taxonomy" id="79782"/>
    <lineage>
        <taxon>Eukaryota</taxon>
        <taxon>Metazoa</taxon>
        <taxon>Ecdysozoa</taxon>
        <taxon>Arthropoda</taxon>
        <taxon>Hexapoda</taxon>
        <taxon>Insecta</taxon>
        <taxon>Pterygota</taxon>
        <taxon>Neoptera</taxon>
        <taxon>Paraneoptera</taxon>
        <taxon>Hemiptera</taxon>
        <taxon>Heteroptera</taxon>
        <taxon>Panheteroptera</taxon>
        <taxon>Cimicomorpha</taxon>
        <taxon>Cimicidae</taxon>
        <taxon>Cimex</taxon>
    </lineage>
</organism>
<evidence type="ECO:0000256" key="8">
    <source>
        <dbReference type="PROSITE-ProRule" id="PRU00706"/>
    </source>
</evidence>
<evidence type="ECO:0000256" key="6">
    <source>
        <dbReference type="ARBA" id="ARBA00022840"/>
    </source>
</evidence>
<dbReference type="OrthoDB" id="25346at2759"/>
<keyword evidence="3" id="KW-0479">Metal-binding</keyword>
<comment type="similarity">
    <text evidence="8 9">Belongs to the NDK family.</text>
</comment>
<keyword evidence="2" id="KW-0808">Transferase</keyword>
<dbReference type="PRINTS" id="PR01243">
    <property type="entry name" value="NUCDPKINASE"/>
</dbReference>
<keyword evidence="7" id="KW-0460">Magnesium</keyword>
<dbReference type="GO" id="GO:0005524">
    <property type="term" value="F:ATP binding"/>
    <property type="evidence" value="ECO:0007669"/>
    <property type="project" value="UniProtKB-KW"/>
</dbReference>
<dbReference type="GO" id="GO:0006228">
    <property type="term" value="P:UTP biosynthetic process"/>
    <property type="evidence" value="ECO:0007669"/>
    <property type="project" value="InterPro"/>
</dbReference>
<dbReference type="GO" id="GO:0004550">
    <property type="term" value="F:nucleoside diphosphate kinase activity"/>
    <property type="evidence" value="ECO:0007669"/>
    <property type="project" value="InterPro"/>
</dbReference>
<feature type="binding site" evidence="8">
    <location>
        <position position="124"/>
    </location>
    <ligand>
        <name>ATP</name>
        <dbReference type="ChEBI" id="CHEBI:30616"/>
    </ligand>
</feature>
<evidence type="ECO:0000259" key="10">
    <source>
        <dbReference type="SMART" id="SM00562"/>
    </source>
</evidence>
<dbReference type="InterPro" id="IPR037994">
    <property type="entry name" value="NDPk6"/>
</dbReference>
<protein>
    <recommendedName>
        <fullName evidence="10">Nucleoside diphosphate kinase-like domain-containing protein</fullName>
    </recommendedName>
</protein>
<feature type="binding site" evidence="8">
    <location>
        <position position="17"/>
    </location>
    <ligand>
        <name>ATP</name>
        <dbReference type="ChEBI" id="CHEBI:30616"/>
    </ligand>
</feature>
<dbReference type="PANTHER" id="PTHR46956:SF1">
    <property type="entry name" value="NUCLEOSIDE DIPHOSPHATE KINASE 6"/>
    <property type="match status" value="1"/>
</dbReference>
<dbReference type="OMA" id="YHRLTSF"/>
<comment type="cofactor">
    <cofactor evidence="1">
        <name>Mg(2+)</name>
        <dbReference type="ChEBI" id="CHEBI:18420"/>
    </cofactor>
</comment>
<evidence type="ECO:0000313" key="11">
    <source>
        <dbReference type="EnsemblMetazoa" id="XP_014239538.1"/>
    </source>
</evidence>
<dbReference type="Proteomes" id="UP000494040">
    <property type="component" value="Unassembled WGS sequence"/>
</dbReference>
<keyword evidence="5" id="KW-0418">Kinase</keyword>
<evidence type="ECO:0000256" key="4">
    <source>
        <dbReference type="ARBA" id="ARBA00022741"/>
    </source>
</evidence>
<proteinExistence type="inferred from homology"/>